<dbReference type="AlphaFoldDB" id="A0AAV4J5P3"/>
<keyword evidence="4 5" id="KW-0472">Membrane</keyword>
<feature type="domain" description="Inositolphosphotransferase Aur1/Ipt1" evidence="6">
    <location>
        <begin position="113"/>
        <end position="289"/>
    </location>
</feature>
<dbReference type="GO" id="GO:0016020">
    <property type="term" value="C:membrane"/>
    <property type="evidence" value="ECO:0007669"/>
    <property type="project" value="UniProtKB-SubCell"/>
</dbReference>
<dbReference type="EMBL" id="BMAT01013646">
    <property type="protein sequence ID" value="GFS17289.1"/>
    <property type="molecule type" value="Genomic_DNA"/>
</dbReference>
<gene>
    <name evidence="7" type="ORF">ElyMa_006818900</name>
</gene>
<name>A0AAV4J5P3_9GAST</name>
<feature type="transmembrane region" description="Helical" evidence="5">
    <location>
        <begin position="146"/>
        <end position="164"/>
    </location>
</feature>
<accession>A0AAV4J5P3</accession>
<feature type="transmembrane region" description="Helical" evidence="5">
    <location>
        <begin position="274"/>
        <end position="292"/>
    </location>
</feature>
<dbReference type="PANTHER" id="PTHR31310">
    <property type="match status" value="1"/>
</dbReference>
<evidence type="ECO:0000256" key="5">
    <source>
        <dbReference type="SAM" id="Phobius"/>
    </source>
</evidence>
<dbReference type="Gene3D" id="1.20.144.10">
    <property type="entry name" value="Phosphatidic acid phosphatase type 2/haloperoxidase"/>
    <property type="match status" value="1"/>
</dbReference>
<evidence type="ECO:0000256" key="3">
    <source>
        <dbReference type="ARBA" id="ARBA00022989"/>
    </source>
</evidence>
<proteinExistence type="predicted"/>
<evidence type="ECO:0000313" key="7">
    <source>
        <dbReference type="EMBL" id="GFS17289.1"/>
    </source>
</evidence>
<evidence type="ECO:0000313" key="8">
    <source>
        <dbReference type="Proteomes" id="UP000762676"/>
    </source>
</evidence>
<dbReference type="Pfam" id="PF14378">
    <property type="entry name" value="PAP2_3"/>
    <property type="match status" value="1"/>
</dbReference>
<keyword evidence="2 5" id="KW-0812">Transmembrane</keyword>
<organism evidence="7 8">
    <name type="scientific">Elysia marginata</name>
    <dbReference type="NCBI Taxonomy" id="1093978"/>
    <lineage>
        <taxon>Eukaryota</taxon>
        <taxon>Metazoa</taxon>
        <taxon>Spiralia</taxon>
        <taxon>Lophotrochozoa</taxon>
        <taxon>Mollusca</taxon>
        <taxon>Gastropoda</taxon>
        <taxon>Heterobranchia</taxon>
        <taxon>Euthyneura</taxon>
        <taxon>Panpulmonata</taxon>
        <taxon>Sacoglossa</taxon>
        <taxon>Placobranchoidea</taxon>
        <taxon>Plakobranchidae</taxon>
        <taxon>Elysia</taxon>
    </lineage>
</organism>
<dbReference type="SUPFAM" id="SSF48317">
    <property type="entry name" value="Acid phosphatase/Vanadium-dependent haloperoxidase"/>
    <property type="match status" value="1"/>
</dbReference>
<sequence length="310" mass="36496">MQHLLQTLRNWPIDKQLTLFFPTCVLAIALLSGSIQSIEPIQNKAALFAALLFILLILGLRPLLQRHQFSSNTEWFLREFWPVPAILLGYLTMRAFRLELAVDFFQIPLRDNWMIELDTILFGQPVPLYLQYWITPGLTLWMEFAYLHFYYLLPIGSLLYFYWQGQRQTFLHLRKALIYALTGGFCLYFILPVVGPVTYMHDQFVVPLPANHEILYDAVNSFRYLYDCFPSLHTAIPWLTLLMTWPRHSWPIKSILLFMTLSITFSTLYLRYHYGMDVIAGFLWALLIVHWVKHQPSEQQNRLVSATKLT</sequence>
<protein>
    <submittedName>
        <fullName evidence="7">PAP2 superfamily protein</fullName>
    </submittedName>
</protein>
<dbReference type="InterPro" id="IPR036938">
    <property type="entry name" value="PAP2/HPO_sf"/>
</dbReference>
<dbReference type="Proteomes" id="UP000762676">
    <property type="component" value="Unassembled WGS sequence"/>
</dbReference>
<dbReference type="PANTHER" id="PTHR31310:SF7">
    <property type="entry name" value="PA-PHOSPHATASE RELATED-FAMILY PROTEIN DDB_G0268928"/>
    <property type="match status" value="1"/>
</dbReference>
<feature type="transmembrane region" description="Helical" evidence="5">
    <location>
        <begin position="20"/>
        <end position="38"/>
    </location>
</feature>
<evidence type="ECO:0000256" key="1">
    <source>
        <dbReference type="ARBA" id="ARBA00004141"/>
    </source>
</evidence>
<reference evidence="7 8" key="1">
    <citation type="journal article" date="2021" name="Elife">
        <title>Chloroplast acquisition without the gene transfer in kleptoplastic sea slugs, Plakobranchus ocellatus.</title>
        <authorList>
            <person name="Maeda T."/>
            <person name="Takahashi S."/>
            <person name="Yoshida T."/>
            <person name="Shimamura S."/>
            <person name="Takaki Y."/>
            <person name="Nagai Y."/>
            <person name="Toyoda A."/>
            <person name="Suzuki Y."/>
            <person name="Arimoto A."/>
            <person name="Ishii H."/>
            <person name="Satoh N."/>
            <person name="Nishiyama T."/>
            <person name="Hasebe M."/>
            <person name="Maruyama T."/>
            <person name="Minagawa J."/>
            <person name="Obokata J."/>
            <person name="Shigenobu S."/>
        </authorList>
    </citation>
    <scope>NUCLEOTIDE SEQUENCE [LARGE SCALE GENOMIC DNA]</scope>
</reference>
<comment type="caution">
    <text evidence="7">The sequence shown here is derived from an EMBL/GenBank/DDBJ whole genome shotgun (WGS) entry which is preliminary data.</text>
</comment>
<feature type="transmembrane region" description="Helical" evidence="5">
    <location>
        <begin position="176"/>
        <end position="199"/>
    </location>
</feature>
<dbReference type="InterPro" id="IPR052185">
    <property type="entry name" value="IPC_Synthase-Related"/>
</dbReference>
<comment type="subcellular location">
    <subcellularLocation>
        <location evidence="1">Membrane</location>
        <topology evidence="1">Multi-pass membrane protein</topology>
    </subcellularLocation>
</comment>
<evidence type="ECO:0000259" key="6">
    <source>
        <dbReference type="Pfam" id="PF14378"/>
    </source>
</evidence>
<evidence type="ECO:0000256" key="4">
    <source>
        <dbReference type="ARBA" id="ARBA00023136"/>
    </source>
</evidence>
<keyword evidence="3 5" id="KW-1133">Transmembrane helix</keyword>
<feature type="transmembrane region" description="Helical" evidence="5">
    <location>
        <begin position="45"/>
        <end position="63"/>
    </location>
</feature>
<keyword evidence="8" id="KW-1185">Reference proteome</keyword>
<feature type="transmembrane region" description="Helical" evidence="5">
    <location>
        <begin position="75"/>
        <end position="93"/>
    </location>
</feature>
<dbReference type="InterPro" id="IPR026841">
    <property type="entry name" value="Aur1/Ipt1"/>
</dbReference>
<evidence type="ECO:0000256" key="2">
    <source>
        <dbReference type="ARBA" id="ARBA00022692"/>
    </source>
</evidence>